<dbReference type="GO" id="GO:0098797">
    <property type="term" value="C:plasma membrane protein complex"/>
    <property type="evidence" value="ECO:0007669"/>
    <property type="project" value="TreeGrafter"/>
</dbReference>
<sequence length="836" mass="85017">MASLRAHLDRWWLLHLRELSARPVRAAISTAVIAVSSALIVSVLSTYGSLTGSVGDLSATVAGDADLEITAITDTGFDGTVVGRVRAVDGVDAAVPMVWTPVATADSGTTLLFGSDASADRLGSMIAEGLDAAPADLLAGGVLAGPGIGASAGDQIELPGGTATVIDVLGTPSAAAINGGNFLVTALPVAQRLAGRDGILDSVFVLLEPSADAAATRERIEQAIDGEALVAEPGFRTAQAGSAIALTRDSTLIVAMIGLVVAAFLVFNSMNMTVAQRRPAIATLRAVGARRGTIVRGLIGEAAFLGAVGGVLGVPLGALMGSLAVGRIPPVLLQSFSTEITFAVQWYAPIIAVLLCILASVAASAVAARQVFAVAPVEALQPADVITAEGDHQPWTRTAALGGIAIMLLALAMAFQFEDRRALVASALFAAGGLALCYGVIRGISGATAWLALRGGAPGRLASESASRAPRRVWATAVTVMIAVAVAVSTTGSMRHLVDSSGDLVAPLADADFYLSTTPVDVVPAGPVVPAAAYELLEQARGIGSVTEGQWAYANLSNPEGAPLKAMVLGATPGTTAPAVRAMDESLRQALHRGEGIVLSRQLARQIGLDTGDTVELATPSGARSAPIIGVIDYLSVGSGMLAMPLPMMQQWYERPGATFLEVQVADSADAAAVIAAVREQLPAGLFLETGAEAYGAARGATEQAGALAVGVQWIVALVAAVALLNTLMLSVLDRRRELGVLRAMGASRRFIARTVLVEAVAVGIVGGFLGLLFGGALHYLATVALSGTTAVSINFEIVPMAGFYALAALTLALAGALVPAWRAGRMDILSAVAAE</sequence>
<feature type="transmembrane region" description="Helical" evidence="7">
    <location>
        <begin position="302"/>
        <end position="326"/>
    </location>
</feature>
<dbReference type="AlphaFoldDB" id="A0A927JEU7"/>
<evidence type="ECO:0000259" key="8">
    <source>
        <dbReference type="Pfam" id="PF02687"/>
    </source>
</evidence>
<feature type="transmembrane region" description="Helical" evidence="7">
    <location>
        <begin position="714"/>
        <end position="734"/>
    </location>
</feature>
<feature type="domain" description="ABC3 transporter permease C-terminal" evidence="8">
    <location>
        <begin position="253"/>
        <end position="372"/>
    </location>
</feature>
<dbReference type="PANTHER" id="PTHR30489:SF0">
    <property type="entry name" value="LIPOPROTEIN-RELEASING SYSTEM TRANSMEMBRANE PROTEIN LOLE"/>
    <property type="match status" value="1"/>
</dbReference>
<comment type="subcellular location">
    <subcellularLocation>
        <location evidence="1">Cell membrane</location>
        <topology evidence="1">Multi-pass membrane protein</topology>
    </subcellularLocation>
</comment>
<gene>
    <name evidence="9" type="ORF">HT102_12640</name>
</gene>
<keyword evidence="5 7" id="KW-1133">Transmembrane helix</keyword>
<evidence type="ECO:0000313" key="9">
    <source>
        <dbReference type="EMBL" id="MBD8507332.1"/>
    </source>
</evidence>
<evidence type="ECO:0000256" key="1">
    <source>
        <dbReference type="ARBA" id="ARBA00004651"/>
    </source>
</evidence>
<organism evidence="9 10">
    <name type="scientific">Lolliginicoccus lacisalsi</name>
    <dbReference type="NCBI Taxonomy" id="2742202"/>
    <lineage>
        <taxon>Bacteria</taxon>
        <taxon>Bacillati</taxon>
        <taxon>Actinomycetota</taxon>
        <taxon>Actinomycetes</taxon>
        <taxon>Mycobacteriales</taxon>
        <taxon>Hoyosellaceae</taxon>
        <taxon>Lolliginicoccus</taxon>
    </lineage>
</organism>
<feature type="transmembrane region" description="Helical" evidence="7">
    <location>
        <begin position="346"/>
        <end position="368"/>
    </location>
</feature>
<dbReference type="Pfam" id="PF02687">
    <property type="entry name" value="FtsX"/>
    <property type="match status" value="2"/>
</dbReference>
<dbReference type="Proteomes" id="UP000642993">
    <property type="component" value="Unassembled WGS sequence"/>
</dbReference>
<evidence type="ECO:0000256" key="6">
    <source>
        <dbReference type="ARBA" id="ARBA00023136"/>
    </source>
</evidence>
<dbReference type="PANTHER" id="PTHR30489">
    <property type="entry name" value="LIPOPROTEIN-RELEASING SYSTEM TRANSMEMBRANE PROTEIN LOLE"/>
    <property type="match status" value="1"/>
</dbReference>
<feature type="transmembrane region" description="Helical" evidence="7">
    <location>
        <begin position="802"/>
        <end position="822"/>
    </location>
</feature>
<evidence type="ECO:0000256" key="3">
    <source>
        <dbReference type="ARBA" id="ARBA00022475"/>
    </source>
</evidence>
<protein>
    <submittedName>
        <fullName evidence="9">FtsX-like permease family protein</fullName>
    </submittedName>
</protein>
<dbReference type="InterPro" id="IPR003838">
    <property type="entry name" value="ABC3_permease_C"/>
</dbReference>
<dbReference type="EMBL" id="JACYWE010000007">
    <property type="protein sequence ID" value="MBD8507332.1"/>
    <property type="molecule type" value="Genomic_DNA"/>
</dbReference>
<evidence type="ECO:0000256" key="4">
    <source>
        <dbReference type="ARBA" id="ARBA00022692"/>
    </source>
</evidence>
<evidence type="ECO:0000256" key="2">
    <source>
        <dbReference type="ARBA" id="ARBA00005236"/>
    </source>
</evidence>
<keyword evidence="10" id="KW-1185">Reference proteome</keyword>
<keyword evidence="3" id="KW-1003">Cell membrane</keyword>
<accession>A0A927JEU7</accession>
<keyword evidence="6 7" id="KW-0472">Membrane</keyword>
<comment type="caution">
    <text evidence="9">The sequence shown here is derived from an EMBL/GenBank/DDBJ whole genome shotgun (WGS) entry which is preliminary data.</text>
</comment>
<feature type="transmembrane region" description="Helical" evidence="7">
    <location>
        <begin position="399"/>
        <end position="417"/>
    </location>
</feature>
<dbReference type="RefSeq" id="WP_192039765.1">
    <property type="nucleotide sequence ID" value="NZ_JACYWE010000007.1"/>
</dbReference>
<reference evidence="9" key="1">
    <citation type="submission" date="2020-09" db="EMBL/GenBank/DDBJ databases">
        <title>Hoyosella lacisalsi sp. nov., a halotolerant actinobacterium isolated from soil of Lake Gudzhirganskoe.</title>
        <authorList>
            <person name="Yang Q."/>
            <person name="Guo P.Y."/>
            <person name="Liu S.W."/>
            <person name="Li F.N."/>
            <person name="Sun C.H."/>
        </authorList>
    </citation>
    <scope>NUCLEOTIDE SEQUENCE</scope>
    <source>
        <strain evidence="9">G463</strain>
    </source>
</reference>
<dbReference type="InterPro" id="IPR051447">
    <property type="entry name" value="Lipoprotein-release_system"/>
</dbReference>
<feature type="transmembrane region" description="Helical" evidence="7">
    <location>
        <begin position="423"/>
        <end position="453"/>
    </location>
</feature>
<feature type="transmembrane region" description="Helical" evidence="7">
    <location>
        <begin position="755"/>
        <end position="782"/>
    </location>
</feature>
<comment type="similarity">
    <text evidence="2">Belongs to the ABC-4 integral membrane protein family. LolC/E subfamily.</text>
</comment>
<keyword evidence="4 7" id="KW-0812">Transmembrane</keyword>
<evidence type="ECO:0000256" key="5">
    <source>
        <dbReference type="ARBA" id="ARBA00022989"/>
    </source>
</evidence>
<evidence type="ECO:0000256" key="7">
    <source>
        <dbReference type="SAM" id="Phobius"/>
    </source>
</evidence>
<name>A0A927JEU7_9ACTN</name>
<feature type="transmembrane region" description="Helical" evidence="7">
    <location>
        <begin position="473"/>
        <end position="494"/>
    </location>
</feature>
<feature type="domain" description="ABC3 transporter permease C-terminal" evidence="8">
    <location>
        <begin position="714"/>
        <end position="828"/>
    </location>
</feature>
<evidence type="ECO:0000313" key="10">
    <source>
        <dbReference type="Proteomes" id="UP000642993"/>
    </source>
</evidence>
<proteinExistence type="inferred from homology"/>
<dbReference type="GO" id="GO:0044874">
    <property type="term" value="P:lipoprotein localization to outer membrane"/>
    <property type="evidence" value="ECO:0007669"/>
    <property type="project" value="TreeGrafter"/>
</dbReference>
<feature type="transmembrane region" description="Helical" evidence="7">
    <location>
        <begin position="252"/>
        <end position="270"/>
    </location>
</feature>